<accession>A0A643FCS6</accession>
<proteinExistence type="predicted"/>
<protein>
    <submittedName>
        <fullName evidence="1">Uncharacterized protein</fullName>
    </submittedName>
</protein>
<sequence length="69" mass="7939">MPLAPWREVLKRVCEASPLWDRRLAMRQVTEAGERAMPLRALVTAANSSAAWDVRCELREAMIDVMQRE</sequence>
<dbReference type="RefSeq" id="WP_151123917.1">
    <property type="nucleotide sequence ID" value="NZ_CP088081.1"/>
</dbReference>
<comment type="caution">
    <text evidence="1">The sequence shown here is derived from an EMBL/GenBank/DDBJ whole genome shotgun (WGS) entry which is preliminary data.</text>
</comment>
<gene>
    <name evidence="1" type="ORF">F7Q92_09550</name>
</gene>
<name>A0A643FCS6_IDEDE</name>
<dbReference type="EMBL" id="VZPB01000018">
    <property type="protein sequence ID" value="KAB0583106.1"/>
    <property type="molecule type" value="Genomic_DNA"/>
</dbReference>
<evidence type="ECO:0000313" key="1">
    <source>
        <dbReference type="EMBL" id="KAB0583106.1"/>
    </source>
</evidence>
<keyword evidence="2" id="KW-1185">Reference proteome</keyword>
<dbReference type="OrthoDB" id="9792218at2"/>
<evidence type="ECO:0000313" key="2">
    <source>
        <dbReference type="Proteomes" id="UP000430120"/>
    </source>
</evidence>
<dbReference type="AlphaFoldDB" id="A0A643FCS6"/>
<dbReference type="Proteomes" id="UP000430120">
    <property type="component" value="Unassembled WGS sequence"/>
</dbReference>
<reference evidence="1 2" key="1">
    <citation type="submission" date="2019-09" db="EMBL/GenBank/DDBJ databases">
        <title>Draft genome sequences of 48 bacterial type strains from the CCUG.</title>
        <authorList>
            <person name="Tunovic T."/>
            <person name="Pineiro-Iglesias B."/>
            <person name="Unosson C."/>
            <person name="Inganas E."/>
            <person name="Ohlen M."/>
            <person name="Cardew S."/>
            <person name="Jensie-Markopoulos S."/>
            <person name="Salva-Serra F."/>
            <person name="Jaen-Luchoro D."/>
            <person name="Karlsson R."/>
            <person name="Svensson-Stadler L."/>
            <person name="Chun J."/>
            <person name="Moore E."/>
        </authorList>
    </citation>
    <scope>NUCLEOTIDE SEQUENCE [LARGE SCALE GENOMIC DNA]</scope>
    <source>
        <strain evidence="1 2">CCUG 30977</strain>
    </source>
</reference>
<organism evidence="1 2">
    <name type="scientific">Ideonella dechloratans</name>
    <dbReference type="NCBI Taxonomy" id="36863"/>
    <lineage>
        <taxon>Bacteria</taxon>
        <taxon>Pseudomonadati</taxon>
        <taxon>Pseudomonadota</taxon>
        <taxon>Betaproteobacteria</taxon>
        <taxon>Burkholderiales</taxon>
        <taxon>Sphaerotilaceae</taxon>
        <taxon>Ideonella</taxon>
    </lineage>
</organism>